<dbReference type="InterPro" id="IPR038234">
    <property type="entry name" value="Colicin_E5_C_sf"/>
</dbReference>
<name>A0ABW4W586_9HYPH</name>
<proteinExistence type="predicted"/>
<dbReference type="SUPFAM" id="SSF102824">
    <property type="entry name" value="Colicin D/E5 nuclease domain"/>
    <property type="match status" value="1"/>
</dbReference>
<keyword evidence="2" id="KW-0472">Membrane</keyword>
<keyword evidence="2" id="KW-1133">Transmembrane helix</keyword>
<reference evidence="5" key="1">
    <citation type="journal article" date="2019" name="Int. J. Syst. Evol. Microbiol.">
        <title>The Global Catalogue of Microorganisms (GCM) 10K type strain sequencing project: providing services to taxonomists for standard genome sequencing and annotation.</title>
        <authorList>
            <consortium name="The Broad Institute Genomics Platform"/>
            <consortium name="The Broad Institute Genome Sequencing Center for Infectious Disease"/>
            <person name="Wu L."/>
            <person name="Ma J."/>
        </authorList>
    </citation>
    <scope>NUCLEOTIDE SEQUENCE [LARGE SCALE GENOMIC DNA]</scope>
    <source>
        <strain evidence="5">CGMCC 1.16226</strain>
    </source>
</reference>
<keyword evidence="5" id="KW-1185">Reference proteome</keyword>
<accession>A0ABW4W586</accession>
<dbReference type="RefSeq" id="WP_379016554.1">
    <property type="nucleotide sequence ID" value="NZ_JBHUGY010000002.1"/>
</dbReference>
<dbReference type="Proteomes" id="UP001597349">
    <property type="component" value="Unassembled WGS sequence"/>
</dbReference>
<organism evidence="4 5">
    <name type="scientific">Mesorhizobium calcicola</name>
    <dbReference type="NCBI Taxonomy" id="1300310"/>
    <lineage>
        <taxon>Bacteria</taxon>
        <taxon>Pseudomonadati</taxon>
        <taxon>Pseudomonadota</taxon>
        <taxon>Alphaproteobacteria</taxon>
        <taxon>Hyphomicrobiales</taxon>
        <taxon>Phyllobacteriaceae</taxon>
        <taxon>Mesorhizobium</taxon>
    </lineage>
</organism>
<evidence type="ECO:0000313" key="4">
    <source>
        <dbReference type="EMBL" id="MFD2051741.1"/>
    </source>
</evidence>
<evidence type="ECO:0000259" key="3">
    <source>
        <dbReference type="Pfam" id="PF12106"/>
    </source>
</evidence>
<feature type="region of interest" description="Disordered" evidence="1">
    <location>
        <begin position="170"/>
        <end position="264"/>
    </location>
</feature>
<dbReference type="Pfam" id="PF12106">
    <property type="entry name" value="Colicin_E5"/>
    <property type="match status" value="1"/>
</dbReference>
<dbReference type="InterPro" id="IPR021964">
    <property type="entry name" value="Colicin_E5_C"/>
</dbReference>
<evidence type="ECO:0000313" key="5">
    <source>
        <dbReference type="Proteomes" id="UP001597349"/>
    </source>
</evidence>
<dbReference type="InterPro" id="IPR038233">
    <property type="entry name" value="Colicin_D/E5_nuclease"/>
</dbReference>
<feature type="transmembrane region" description="Helical" evidence="2">
    <location>
        <begin position="32"/>
        <end position="52"/>
    </location>
</feature>
<protein>
    <submittedName>
        <fullName evidence="4">Colicin E5-related ribonuclease</fullName>
    </submittedName>
</protein>
<dbReference type="EMBL" id="JBHUGY010000002">
    <property type="protein sequence ID" value="MFD2051741.1"/>
    <property type="molecule type" value="Genomic_DNA"/>
</dbReference>
<feature type="compositionally biased region" description="Low complexity" evidence="1">
    <location>
        <begin position="175"/>
        <end position="185"/>
    </location>
</feature>
<sequence>MAPTEAELETKDDLRGGGYDDWIERHRIVQRILAAVLAISIVVSGTAGAYAASAFGPHMLWQRTQSDILPARFISPDTMDPTLPGVGTNRYSYSQNDPINKSDQNGHTAGVEAGVKGLLGALHDFFGGLFAGASEGLGARAGAFLGGPIVGVVVAVMAPVPMADGKLTDKDRADAAASAASSPSDPGDDKDKKDKKDENKTDETKTRASDPIKDKAKLEKQMAERGWTPDQLEEAIAKGEKHPAVNNQTGEPATRYVSPTTGRSVVVDNKTGSIIHVGGDGFQY</sequence>
<dbReference type="Gene3D" id="3.30.2310.30">
    <property type="match status" value="1"/>
</dbReference>
<feature type="domain" description="Colicin E5 ribonuclease" evidence="3">
    <location>
        <begin position="214"/>
        <end position="278"/>
    </location>
</feature>
<gene>
    <name evidence="4" type="ORF">ACFSQT_00715</name>
</gene>
<feature type="compositionally biased region" description="Basic and acidic residues" evidence="1">
    <location>
        <begin position="187"/>
        <end position="223"/>
    </location>
</feature>
<keyword evidence="2" id="KW-0812">Transmembrane</keyword>
<evidence type="ECO:0000256" key="1">
    <source>
        <dbReference type="SAM" id="MobiDB-lite"/>
    </source>
</evidence>
<feature type="compositionally biased region" description="Polar residues" evidence="1">
    <location>
        <begin position="245"/>
        <end position="263"/>
    </location>
</feature>
<comment type="caution">
    <text evidence="4">The sequence shown here is derived from an EMBL/GenBank/DDBJ whole genome shotgun (WGS) entry which is preliminary data.</text>
</comment>
<evidence type="ECO:0000256" key="2">
    <source>
        <dbReference type="SAM" id="Phobius"/>
    </source>
</evidence>